<evidence type="ECO:0000256" key="5">
    <source>
        <dbReference type="ARBA" id="ARBA00012780"/>
    </source>
</evidence>
<dbReference type="RefSeq" id="XP_064855418.1">
    <property type="nucleotide sequence ID" value="XM_064999346.1"/>
</dbReference>
<name>A0AAV5QUA3_9ASCO</name>
<keyword evidence="6" id="KW-1003">Cell membrane</keyword>
<dbReference type="AlphaFoldDB" id="A0AAV5QUA3"/>
<evidence type="ECO:0000256" key="13">
    <source>
        <dbReference type="ARBA" id="ARBA00023277"/>
    </source>
</evidence>
<keyword evidence="13" id="KW-0119">Carbohydrate metabolism</keyword>
<protein>
    <recommendedName>
        <fullName evidence="5">glucan endo-1,3-beta-D-glucosidase</fullName>
        <ecNumber evidence="5">3.2.1.39</ecNumber>
    </recommendedName>
    <alternativeName>
        <fullName evidence="18">Endo-1,3-beta-glucanase btgC</fullName>
    </alternativeName>
    <alternativeName>
        <fullName evidence="17">Laminarinase btgC</fullName>
    </alternativeName>
</protein>
<dbReference type="EC" id="3.2.1.39" evidence="5"/>
<dbReference type="GO" id="GO:0009277">
    <property type="term" value="C:fungal-type cell wall"/>
    <property type="evidence" value="ECO:0007669"/>
    <property type="project" value="TreeGrafter"/>
</dbReference>
<keyword evidence="21" id="KW-0812">Transmembrane</keyword>
<evidence type="ECO:0000256" key="14">
    <source>
        <dbReference type="ARBA" id="ARBA00023316"/>
    </source>
</evidence>
<gene>
    <name evidence="22" type="ORF">DASC09_057620</name>
</gene>
<keyword evidence="23" id="KW-1185">Reference proteome</keyword>
<feature type="transmembrane region" description="Helical" evidence="21">
    <location>
        <begin position="484"/>
        <end position="511"/>
    </location>
</feature>
<evidence type="ECO:0000256" key="19">
    <source>
        <dbReference type="RuleBase" id="RU004335"/>
    </source>
</evidence>
<feature type="region of interest" description="Disordered" evidence="20">
    <location>
        <begin position="272"/>
        <end position="296"/>
    </location>
</feature>
<evidence type="ECO:0000313" key="23">
    <source>
        <dbReference type="Proteomes" id="UP001360560"/>
    </source>
</evidence>
<evidence type="ECO:0000256" key="2">
    <source>
        <dbReference type="ARBA" id="ARBA00004191"/>
    </source>
</evidence>
<comment type="subcellular location">
    <subcellularLocation>
        <location evidence="3">Cell membrane</location>
        <topology evidence="3">Single-pass type II membrane protein</topology>
    </subcellularLocation>
    <subcellularLocation>
        <location evidence="2">Secreted</location>
        <location evidence="2">Cell wall</location>
    </subcellularLocation>
</comment>
<evidence type="ECO:0000256" key="4">
    <source>
        <dbReference type="ARBA" id="ARBA00008773"/>
    </source>
</evidence>
<dbReference type="GO" id="GO:0009986">
    <property type="term" value="C:cell surface"/>
    <property type="evidence" value="ECO:0007669"/>
    <property type="project" value="TreeGrafter"/>
</dbReference>
<evidence type="ECO:0000256" key="10">
    <source>
        <dbReference type="ARBA" id="ARBA00022801"/>
    </source>
</evidence>
<evidence type="ECO:0000256" key="21">
    <source>
        <dbReference type="SAM" id="Phobius"/>
    </source>
</evidence>
<dbReference type="Pfam" id="PF00332">
    <property type="entry name" value="Glyco_hydro_17"/>
    <property type="match status" value="1"/>
</dbReference>
<dbReference type="InterPro" id="IPR000490">
    <property type="entry name" value="Glyco_hydro_17"/>
</dbReference>
<dbReference type="PANTHER" id="PTHR16631">
    <property type="entry name" value="GLUCAN 1,3-BETA-GLUCOSIDASE"/>
    <property type="match status" value="1"/>
</dbReference>
<dbReference type="GO" id="GO:0005886">
    <property type="term" value="C:plasma membrane"/>
    <property type="evidence" value="ECO:0007669"/>
    <property type="project" value="UniProtKB-SubCell"/>
</dbReference>
<evidence type="ECO:0000256" key="18">
    <source>
        <dbReference type="ARBA" id="ARBA00043078"/>
    </source>
</evidence>
<keyword evidence="12" id="KW-0325">Glycoprotein</keyword>
<evidence type="ECO:0000256" key="3">
    <source>
        <dbReference type="ARBA" id="ARBA00004401"/>
    </source>
</evidence>
<comment type="similarity">
    <text evidence="4 19">Belongs to the glycosyl hydrolase 17 family.</text>
</comment>
<keyword evidence="10" id="KW-0378">Hydrolase</keyword>
<dbReference type="Proteomes" id="UP001360560">
    <property type="component" value="Unassembled WGS sequence"/>
</dbReference>
<evidence type="ECO:0000256" key="12">
    <source>
        <dbReference type="ARBA" id="ARBA00023180"/>
    </source>
</evidence>
<evidence type="ECO:0000256" key="20">
    <source>
        <dbReference type="SAM" id="MobiDB-lite"/>
    </source>
</evidence>
<keyword evidence="15" id="KW-0624">Polysaccharide degradation</keyword>
<dbReference type="GO" id="GO:0071555">
    <property type="term" value="P:cell wall organization"/>
    <property type="evidence" value="ECO:0007669"/>
    <property type="project" value="UniProtKB-KW"/>
</dbReference>
<dbReference type="GeneID" id="90076411"/>
<feature type="compositionally biased region" description="Polar residues" evidence="20">
    <location>
        <begin position="272"/>
        <end position="290"/>
    </location>
</feature>
<dbReference type="GO" id="GO:0042973">
    <property type="term" value="F:glucan endo-1,3-beta-D-glucosidase activity"/>
    <property type="evidence" value="ECO:0007669"/>
    <property type="project" value="UniProtKB-EC"/>
</dbReference>
<evidence type="ECO:0000256" key="15">
    <source>
        <dbReference type="ARBA" id="ARBA00023326"/>
    </source>
</evidence>
<dbReference type="InterPro" id="IPR017853">
    <property type="entry name" value="GH"/>
</dbReference>
<keyword evidence="21" id="KW-1133">Transmembrane helix</keyword>
<keyword evidence="14" id="KW-0961">Cell wall biogenesis/degradation</keyword>
<keyword evidence="7" id="KW-0134">Cell wall</keyword>
<dbReference type="PANTHER" id="PTHR16631:SF17">
    <property type="entry name" value="GLUCAN ENDO-1,3-BETA-GLUCOSIDASE BTGC"/>
    <property type="match status" value="1"/>
</dbReference>
<organism evidence="22 23">
    <name type="scientific">Saccharomycopsis crataegensis</name>
    <dbReference type="NCBI Taxonomy" id="43959"/>
    <lineage>
        <taxon>Eukaryota</taxon>
        <taxon>Fungi</taxon>
        <taxon>Dikarya</taxon>
        <taxon>Ascomycota</taxon>
        <taxon>Saccharomycotina</taxon>
        <taxon>Saccharomycetes</taxon>
        <taxon>Saccharomycopsidaceae</taxon>
        <taxon>Saccharomycopsis</taxon>
    </lineage>
</organism>
<feature type="region of interest" description="Disordered" evidence="20">
    <location>
        <begin position="174"/>
        <end position="198"/>
    </location>
</feature>
<proteinExistence type="inferred from homology"/>
<comment type="catalytic activity">
    <reaction evidence="1">
        <text>Hydrolysis of (1-&gt;3)-beta-D-glucosidic linkages in (1-&gt;3)-beta-D-glucans.</text>
        <dbReference type="EC" id="3.2.1.39"/>
    </reaction>
</comment>
<dbReference type="SUPFAM" id="SSF51445">
    <property type="entry name" value="(Trans)glycosidases"/>
    <property type="match status" value="1"/>
</dbReference>
<evidence type="ECO:0000256" key="16">
    <source>
        <dbReference type="ARBA" id="ARBA00037649"/>
    </source>
</evidence>
<evidence type="ECO:0000256" key="8">
    <source>
        <dbReference type="ARBA" id="ARBA00022525"/>
    </source>
</evidence>
<keyword evidence="9" id="KW-0732">Signal</keyword>
<reference evidence="22 23" key="1">
    <citation type="journal article" date="2023" name="Elife">
        <title>Identification of key yeast species and microbe-microbe interactions impacting larval growth of Drosophila in the wild.</title>
        <authorList>
            <person name="Mure A."/>
            <person name="Sugiura Y."/>
            <person name="Maeda R."/>
            <person name="Honda K."/>
            <person name="Sakurai N."/>
            <person name="Takahashi Y."/>
            <person name="Watada M."/>
            <person name="Katoh T."/>
            <person name="Gotoh A."/>
            <person name="Gotoh Y."/>
            <person name="Taniguchi I."/>
            <person name="Nakamura K."/>
            <person name="Hayashi T."/>
            <person name="Katayama T."/>
            <person name="Uemura T."/>
            <person name="Hattori Y."/>
        </authorList>
    </citation>
    <scope>NUCLEOTIDE SEQUENCE [LARGE SCALE GENOMIC DNA]</scope>
    <source>
        <strain evidence="22 23">SC-9</strain>
    </source>
</reference>
<dbReference type="Gene3D" id="3.20.20.80">
    <property type="entry name" value="Glycosidases"/>
    <property type="match status" value="1"/>
</dbReference>
<evidence type="ECO:0000256" key="1">
    <source>
        <dbReference type="ARBA" id="ARBA00000382"/>
    </source>
</evidence>
<comment type="caution">
    <text evidence="22">The sequence shown here is derived from an EMBL/GenBank/DDBJ whole genome shotgun (WGS) entry which is preliminary data.</text>
</comment>
<evidence type="ECO:0000256" key="9">
    <source>
        <dbReference type="ARBA" id="ARBA00022729"/>
    </source>
</evidence>
<dbReference type="GO" id="GO:0005576">
    <property type="term" value="C:extracellular region"/>
    <property type="evidence" value="ECO:0007669"/>
    <property type="project" value="TreeGrafter"/>
</dbReference>
<keyword evidence="8" id="KW-0964">Secreted</keyword>
<evidence type="ECO:0000256" key="6">
    <source>
        <dbReference type="ARBA" id="ARBA00022475"/>
    </source>
</evidence>
<sequence>MLKSSDVINERKRVVDQLVINSSHNINGANIDSSTEDDDYAKDTTVYETAKLASDDNEVHYFSDDLDLDLRPVHANAETLMNATNSTSTNKSTFFGRLKEFSINHIGGGIGGLFDTECVTSPSVDDGAKKGNELITLKGNDSLRSENREDSLITSVIQMTMSQKESKNAAVQFSPETEAKDSLTTTEPCYSPKQKLRSESTKLEVTPKIFEYKIRNIKSTSNLSDQSAVLEENQSSILSPITSGVNIYSGMTTGKNGSQPMSPYKDRRFLNTNRSSSTSGKSVLPSNNEETGGLVNSKLSGKEISNKIKYSGPIQTISPLSTAANSDECINKPIEISSPNNSNKERREVFTGLISETEAQNIEKLVIDSNEVLDHVDNEDAELFSFVSSNINVGVKYPDHNDDRSSSNKSISEDAFVSPKSFSDDIMKDASQNDSLITQNDDNGTVLYSLENSADKGNNEDQETHNNSLAKMNFIREAKKRFNWTWFLLIAFALLFIASISTFIPLIIIYYKGTESSFYRYYDRQLSHTKSKILENLGSKLSIEENPERILHFISDNKSPVKSASAGEYNPVINSYNGLSSPFNTDQEIIALMDNSELENVFYGIDYTPKNVIHPYCGVSEREVMLDLAVLSQVTSRIRTYGMQCSQQSLILSSIQKLDLNMSLSIGIWIGSDDILNDEQIRLLKEVLQKYPRKYFDSIYVGNEVLFREEKTPLQLSRYISDVKIFVDDQMNWHDLPVGVSEIGSMLYPDLIEVSDMVGVNIHPFFVGESVGKSVTWIFDFLRQKVEPLNAKAKSKAVMVISEVGWPYDGGYYFDAVGGREEMQTFINSWICEARQTEYPWFWFEAFDEPWKSVYHTVDQTWESQWGLFFPNRTLKTDIYLPSCE</sequence>
<dbReference type="EMBL" id="BTFZ01000020">
    <property type="protein sequence ID" value="GMM38423.1"/>
    <property type="molecule type" value="Genomic_DNA"/>
</dbReference>
<keyword evidence="11 21" id="KW-0472">Membrane</keyword>
<evidence type="ECO:0000256" key="11">
    <source>
        <dbReference type="ARBA" id="ARBA00023136"/>
    </source>
</evidence>
<dbReference type="GO" id="GO:0000272">
    <property type="term" value="P:polysaccharide catabolic process"/>
    <property type="evidence" value="ECO:0007669"/>
    <property type="project" value="UniProtKB-KW"/>
</dbReference>
<evidence type="ECO:0000313" key="22">
    <source>
        <dbReference type="EMBL" id="GMM38423.1"/>
    </source>
</evidence>
<accession>A0AAV5QUA3</accession>
<evidence type="ECO:0000256" key="7">
    <source>
        <dbReference type="ARBA" id="ARBA00022512"/>
    </source>
</evidence>
<comment type="function">
    <text evidence="16">Glucanases play a role in cell expansion during growth, in cell-cell fusion during mating, and in spore release during sporulation. This enzyme may be involved in beta-glucan degradation. Active on laminarin and lichenan.</text>
</comment>
<evidence type="ECO:0000256" key="17">
    <source>
        <dbReference type="ARBA" id="ARBA00042373"/>
    </source>
</evidence>
<dbReference type="InterPro" id="IPR050732">
    <property type="entry name" value="Beta-glucan_modifiers"/>
</dbReference>